<dbReference type="OrthoDB" id="10508150at2759"/>
<proteinExistence type="predicted"/>
<dbReference type="AlphaFoldDB" id="A0A9W7FJH0"/>
<feature type="signal peptide" evidence="1">
    <location>
        <begin position="1"/>
        <end position="25"/>
    </location>
</feature>
<evidence type="ECO:0000313" key="3">
    <source>
        <dbReference type="Proteomes" id="UP001165122"/>
    </source>
</evidence>
<comment type="caution">
    <text evidence="2">The sequence shown here is derived from an EMBL/GenBank/DDBJ whole genome shotgun (WGS) entry which is preliminary data.</text>
</comment>
<dbReference type="EMBL" id="BRXW01000187">
    <property type="protein sequence ID" value="GMI13195.1"/>
    <property type="molecule type" value="Genomic_DNA"/>
</dbReference>
<reference evidence="3" key="1">
    <citation type="journal article" date="2023" name="Commun. Biol.">
        <title>Genome analysis of Parmales, the sister group of diatoms, reveals the evolutionary specialization of diatoms from phago-mixotrophs to photoautotrophs.</title>
        <authorList>
            <person name="Ban H."/>
            <person name="Sato S."/>
            <person name="Yoshikawa S."/>
            <person name="Yamada K."/>
            <person name="Nakamura Y."/>
            <person name="Ichinomiya M."/>
            <person name="Sato N."/>
            <person name="Blanc-Mathieu R."/>
            <person name="Endo H."/>
            <person name="Kuwata A."/>
            <person name="Ogata H."/>
        </authorList>
    </citation>
    <scope>NUCLEOTIDE SEQUENCE [LARGE SCALE GENOMIC DNA]</scope>
    <source>
        <strain evidence="3">NIES 3700</strain>
    </source>
</reference>
<organism evidence="2 3">
    <name type="scientific">Triparma laevis f. longispina</name>
    <dbReference type="NCBI Taxonomy" id="1714387"/>
    <lineage>
        <taxon>Eukaryota</taxon>
        <taxon>Sar</taxon>
        <taxon>Stramenopiles</taxon>
        <taxon>Ochrophyta</taxon>
        <taxon>Bolidophyceae</taxon>
        <taxon>Parmales</taxon>
        <taxon>Triparmaceae</taxon>
        <taxon>Triparma</taxon>
    </lineage>
</organism>
<protein>
    <submittedName>
        <fullName evidence="2">Uncharacterized protein</fullName>
    </submittedName>
</protein>
<evidence type="ECO:0000313" key="2">
    <source>
        <dbReference type="EMBL" id="GMI13195.1"/>
    </source>
</evidence>
<sequence length="348" mass="38549">MILPLSGRGRLVFLLLLASFMGTLGRSSTNVRVLSEASIYTTLLASQPMVAYAFCQECPVPNNMPSSFDGVAYESGPYVIKDPVLMKSLGILITPSMYLLTTDGKEITLLQTSEESVVADYASLAAPNYVLEEEGGGNGLEGKEELVLERGHIIMTCCCVEPEKCKVAIENVIVSVNLRNSCEAYPVNPRFFHNGARIEGRALGEYAFLLNRGYLIGEGELGVEEYFECESEEVALSLWNRYSVPSKALHKIGQPALFVGGFKIRRRDWDCTLKSQCVNEDTWVTVYLDKDCVFCSEVKKTAEKMIAEGKSVRMVEDGAGGEGAEKYPYFMKGSKRISIEEFKTFQVF</sequence>
<feature type="chain" id="PRO_5040968443" evidence="1">
    <location>
        <begin position="26"/>
        <end position="348"/>
    </location>
</feature>
<dbReference type="Proteomes" id="UP001165122">
    <property type="component" value="Unassembled WGS sequence"/>
</dbReference>
<accession>A0A9W7FJH0</accession>
<keyword evidence="3" id="KW-1185">Reference proteome</keyword>
<evidence type="ECO:0000256" key="1">
    <source>
        <dbReference type="SAM" id="SignalP"/>
    </source>
</evidence>
<gene>
    <name evidence="2" type="ORF">TrLO_g9216</name>
</gene>
<keyword evidence="1" id="KW-0732">Signal</keyword>
<name>A0A9W7FJH0_9STRA</name>